<dbReference type="AlphaFoldDB" id="A0A0J6S8T9"/>
<name>A0A0J6S8T9_9HYPH</name>
<feature type="signal peptide" evidence="1">
    <location>
        <begin position="1"/>
        <end position="23"/>
    </location>
</feature>
<evidence type="ECO:0000256" key="1">
    <source>
        <dbReference type="SAM" id="SignalP"/>
    </source>
</evidence>
<comment type="caution">
    <text evidence="2">The sequence shown here is derived from an EMBL/GenBank/DDBJ whole genome shotgun (WGS) entry which is preliminary data.</text>
</comment>
<dbReference type="PATRIC" id="fig|298794.3.peg.3847"/>
<evidence type="ECO:0008006" key="4">
    <source>
        <dbReference type="Google" id="ProtNLM"/>
    </source>
</evidence>
<reference evidence="2 3" key="1">
    <citation type="submission" date="2015-03" db="EMBL/GenBank/DDBJ databases">
        <title>Genome sequencing of Methylobacterium variabile DSM 16961.</title>
        <authorList>
            <person name="Chaudhry V."/>
            <person name="Patil P.B."/>
        </authorList>
    </citation>
    <scope>NUCLEOTIDE SEQUENCE [LARGE SCALE GENOMIC DNA]</scope>
    <source>
        <strain evidence="2 3">DSM 16961</strain>
    </source>
</reference>
<gene>
    <name evidence="2" type="ORF">VQ02_29035</name>
</gene>
<dbReference type="RefSeq" id="WP_048447719.1">
    <property type="nucleotide sequence ID" value="NZ_LABY01000245.1"/>
</dbReference>
<evidence type="ECO:0000313" key="2">
    <source>
        <dbReference type="EMBL" id="KMO29808.1"/>
    </source>
</evidence>
<keyword evidence="1" id="KW-0732">Signal</keyword>
<keyword evidence="3" id="KW-1185">Reference proteome</keyword>
<dbReference type="OrthoDB" id="7375703at2"/>
<dbReference type="Pfam" id="PF11454">
    <property type="entry name" value="DUF3016"/>
    <property type="match status" value="1"/>
</dbReference>
<dbReference type="InterPro" id="IPR021557">
    <property type="entry name" value="DUF3016"/>
</dbReference>
<organism evidence="2 3">
    <name type="scientific">Methylobacterium variabile</name>
    <dbReference type="NCBI Taxonomy" id="298794"/>
    <lineage>
        <taxon>Bacteria</taxon>
        <taxon>Pseudomonadati</taxon>
        <taxon>Pseudomonadota</taxon>
        <taxon>Alphaproteobacteria</taxon>
        <taxon>Hyphomicrobiales</taxon>
        <taxon>Methylobacteriaceae</taxon>
        <taxon>Methylobacterium</taxon>
    </lineage>
</organism>
<evidence type="ECO:0000313" key="3">
    <source>
        <dbReference type="Proteomes" id="UP000035955"/>
    </source>
</evidence>
<dbReference type="Proteomes" id="UP000035955">
    <property type="component" value="Unassembled WGS sequence"/>
</dbReference>
<protein>
    <recommendedName>
        <fullName evidence="4">DUF3016 domain-containing protein</fullName>
    </recommendedName>
</protein>
<feature type="chain" id="PRO_5005281496" description="DUF3016 domain-containing protein" evidence="1">
    <location>
        <begin position="24"/>
        <end position="168"/>
    </location>
</feature>
<dbReference type="EMBL" id="LABY01000245">
    <property type="protein sequence ID" value="KMO29808.1"/>
    <property type="molecule type" value="Genomic_DNA"/>
</dbReference>
<sequence>MRSFVRRVSAALLVLVLGQSAWAEAPLALRFVAPERYTDAESRLGSGPTLRATLGELERIFRDLAGRTLRPGQSLAIDVLDVDLAGIELPGAGTTVPRVVTDAGPPRFRLRYALRENGRVVQEAEETVTDINFLLRTRPGGQSALYYEREILADWFQARIARRQPPRG</sequence>
<proteinExistence type="predicted"/>
<accession>A0A0J6S8T9</accession>